<keyword evidence="2 4" id="KW-0238">DNA-binding</keyword>
<evidence type="ECO:0000313" key="8">
    <source>
        <dbReference type="Proteomes" id="UP001595828"/>
    </source>
</evidence>
<proteinExistence type="predicted"/>
<evidence type="ECO:0000256" key="4">
    <source>
        <dbReference type="PROSITE-ProRule" id="PRU00335"/>
    </source>
</evidence>
<dbReference type="PANTHER" id="PTHR30055:SF234">
    <property type="entry name" value="HTH-TYPE TRANSCRIPTIONAL REGULATOR BETI"/>
    <property type="match status" value="1"/>
</dbReference>
<feature type="DNA-binding region" description="H-T-H motif" evidence="4">
    <location>
        <begin position="44"/>
        <end position="63"/>
    </location>
</feature>
<dbReference type="PRINTS" id="PR00455">
    <property type="entry name" value="HTHTETR"/>
</dbReference>
<dbReference type="Gene3D" id="1.10.357.10">
    <property type="entry name" value="Tetracycline Repressor, domain 2"/>
    <property type="match status" value="1"/>
</dbReference>
<organism evidence="7 8">
    <name type="scientific">Novosphingobium tardum</name>
    <dbReference type="NCBI Taxonomy" id="1538021"/>
    <lineage>
        <taxon>Bacteria</taxon>
        <taxon>Pseudomonadati</taxon>
        <taxon>Pseudomonadota</taxon>
        <taxon>Alphaproteobacteria</taxon>
        <taxon>Sphingomonadales</taxon>
        <taxon>Sphingomonadaceae</taxon>
        <taxon>Novosphingobium</taxon>
    </lineage>
</organism>
<evidence type="ECO:0000256" key="1">
    <source>
        <dbReference type="ARBA" id="ARBA00023015"/>
    </source>
</evidence>
<sequence>MPGLSAQPAADAVRRRRRSRADVNQRIHDAARRLFAELGYHGATTREIARVADVSETLLFRYYGNKAVLFDEVVLQPFNRLLQDFLAQRPTSTDPRADQHFIFTAVYGLIEENRALFTALLSAHGPRSETSSMPQFEGLVSFFRAGTAEQLQKYAERGESPSFDVGLGLRLAFGMLAASVLLRDWLFPEGAPSNDQIVSLLEGMVGRALDPGPETVLSD</sequence>
<reference evidence="8" key="1">
    <citation type="journal article" date="2019" name="Int. J. Syst. Evol. Microbiol.">
        <title>The Global Catalogue of Microorganisms (GCM) 10K type strain sequencing project: providing services to taxonomists for standard genome sequencing and annotation.</title>
        <authorList>
            <consortium name="The Broad Institute Genomics Platform"/>
            <consortium name="The Broad Institute Genome Sequencing Center for Infectious Disease"/>
            <person name="Wu L."/>
            <person name="Ma J."/>
        </authorList>
    </citation>
    <scope>NUCLEOTIDE SEQUENCE [LARGE SCALE GENOMIC DNA]</scope>
    <source>
        <strain evidence="8">CGMCC 1.12989</strain>
    </source>
</reference>
<evidence type="ECO:0000256" key="2">
    <source>
        <dbReference type="ARBA" id="ARBA00023125"/>
    </source>
</evidence>
<feature type="domain" description="HTH tetR-type" evidence="6">
    <location>
        <begin position="21"/>
        <end position="81"/>
    </location>
</feature>
<evidence type="ECO:0000313" key="7">
    <source>
        <dbReference type="EMBL" id="MFC4294989.1"/>
    </source>
</evidence>
<dbReference type="PROSITE" id="PS50977">
    <property type="entry name" value="HTH_TETR_2"/>
    <property type="match status" value="1"/>
</dbReference>
<dbReference type="Pfam" id="PF00440">
    <property type="entry name" value="TetR_N"/>
    <property type="match status" value="1"/>
</dbReference>
<accession>A0ABV8RQK4</accession>
<dbReference type="InterPro" id="IPR050109">
    <property type="entry name" value="HTH-type_TetR-like_transc_reg"/>
</dbReference>
<evidence type="ECO:0000256" key="3">
    <source>
        <dbReference type="ARBA" id="ARBA00023163"/>
    </source>
</evidence>
<dbReference type="InterPro" id="IPR009057">
    <property type="entry name" value="Homeodomain-like_sf"/>
</dbReference>
<feature type="region of interest" description="Disordered" evidence="5">
    <location>
        <begin position="1"/>
        <end position="21"/>
    </location>
</feature>
<dbReference type="InterPro" id="IPR001647">
    <property type="entry name" value="HTH_TetR"/>
</dbReference>
<dbReference type="SUPFAM" id="SSF46689">
    <property type="entry name" value="Homeodomain-like"/>
    <property type="match status" value="1"/>
</dbReference>
<protein>
    <submittedName>
        <fullName evidence="7">TetR/AcrR family transcriptional regulator</fullName>
    </submittedName>
</protein>
<dbReference type="RefSeq" id="WP_379538482.1">
    <property type="nucleotide sequence ID" value="NZ_JBHSDR010000006.1"/>
</dbReference>
<dbReference type="PANTHER" id="PTHR30055">
    <property type="entry name" value="HTH-TYPE TRANSCRIPTIONAL REGULATOR RUTR"/>
    <property type="match status" value="1"/>
</dbReference>
<name>A0ABV8RQK4_9SPHN</name>
<keyword evidence="3" id="KW-0804">Transcription</keyword>
<dbReference type="EMBL" id="JBHSDR010000006">
    <property type="protein sequence ID" value="MFC4294989.1"/>
    <property type="molecule type" value="Genomic_DNA"/>
</dbReference>
<keyword evidence="8" id="KW-1185">Reference proteome</keyword>
<comment type="caution">
    <text evidence="7">The sequence shown here is derived from an EMBL/GenBank/DDBJ whole genome shotgun (WGS) entry which is preliminary data.</text>
</comment>
<gene>
    <name evidence="7" type="ORF">ACFO0A_07955</name>
</gene>
<keyword evidence="1" id="KW-0805">Transcription regulation</keyword>
<evidence type="ECO:0000256" key="5">
    <source>
        <dbReference type="SAM" id="MobiDB-lite"/>
    </source>
</evidence>
<dbReference type="Proteomes" id="UP001595828">
    <property type="component" value="Unassembled WGS sequence"/>
</dbReference>
<evidence type="ECO:0000259" key="6">
    <source>
        <dbReference type="PROSITE" id="PS50977"/>
    </source>
</evidence>